<reference evidence="4 5" key="1">
    <citation type="submission" date="2024-02" db="EMBL/GenBank/DDBJ databases">
        <title>De novo assembly and annotation of 12 fungi associated with fruit tree decline syndrome in Ontario, Canada.</title>
        <authorList>
            <person name="Sulman M."/>
            <person name="Ellouze W."/>
            <person name="Ilyukhin E."/>
        </authorList>
    </citation>
    <scope>NUCLEOTIDE SEQUENCE [LARGE SCALE GENOMIC DNA]</scope>
    <source>
        <strain evidence="4 5">M169</strain>
    </source>
</reference>
<dbReference type="PRINTS" id="PR00081">
    <property type="entry name" value="GDHRDH"/>
</dbReference>
<protein>
    <recommendedName>
        <fullName evidence="6">NAD(P)-binding protein</fullName>
    </recommendedName>
</protein>
<comment type="similarity">
    <text evidence="1">Belongs to the short-chain dehydrogenases/reductases (SDR) family.</text>
</comment>
<sequence>MATQSVAAASHGELNRNSLFNLKGRVALVTGGGSGIGLMITQALAVNGAKVYITGRSGEKLDKVKETYGKDIEGEIIPLSGFDVTSKDHITKLVKEVESREKCLCILVNNAGISSNTVTTETDNTTQLKKNLFDAEGVDFQDWTSAYSTNVAAVYFTSAAFLPLLQKSSDLHEGWSGTILNITSISGMIQKAQHHFSYNASKGAAIHLTRMLASEVTSNGHKVRINSLAPGVFPSEMTAGESDEYQKSHIPKEKYDGKFPANRPGRDVDMAQAVLFAVTTQYLNGQNFAVDGAGFQQSIKKIFADGVENNDPIVRLLQKGYNKVPDWENSDVDKELLDEVADLLQCRVPDLDDEQLEPWERQIARIIEGLLDMGDQGASRQIRLIMERSLPRQWARQNNSQLQSFQKTEEELRAAYNAQYYKDNKEAITAYKAQYYKDNKDAIAAHKAQYRKDNKEAIAAHKAQYYKDNKEAIAAYGAQYRKDNKEAIAAYGAQYRKDNKEAIAAYGAQYRKDNKEAIAAHKAQFYKDNKEAIAAYRGQYYQALQQETL</sequence>
<dbReference type="PANTHER" id="PTHR43618">
    <property type="entry name" value="7-ALPHA-HYDROXYSTEROID DEHYDROGENASE"/>
    <property type="match status" value="1"/>
</dbReference>
<dbReference type="EMBL" id="JAKNSF020000077">
    <property type="protein sequence ID" value="KAK7720292.1"/>
    <property type="molecule type" value="Genomic_DNA"/>
</dbReference>
<keyword evidence="3" id="KW-0560">Oxidoreductase</keyword>
<dbReference type="InterPro" id="IPR036291">
    <property type="entry name" value="NAD(P)-bd_dom_sf"/>
</dbReference>
<evidence type="ECO:0000256" key="3">
    <source>
        <dbReference type="ARBA" id="ARBA00023002"/>
    </source>
</evidence>
<dbReference type="SUPFAM" id="SSF51735">
    <property type="entry name" value="NAD(P)-binding Rossmann-fold domains"/>
    <property type="match status" value="1"/>
</dbReference>
<dbReference type="InterPro" id="IPR052178">
    <property type="entry name" value="Sec_Metab_Biosynth_SDR"/>
</dbReference>
<dbReference type="InterPro" id="IPR020904">
    <property type="entry name" value="Sc_DH/Rdtase_CS"/>
</dbReference>
<comment type="caution">
    <text evidence="4">The sequence shown here is derived from an EMBL/GenBank/DDBJ whole genome shotgun (WGS) entry which is preliminary data.</text>
</comment>
<dbReference type="PROSITE" id="PS00061">
    <property type="entry name" value="ADH_SHORT"/>
    <property type="match status" value="1"/>
</dbReference>
<evidence type="ECO:0000256" key="2">
    <source>
        <dbReference type="ARBA" id="ARBA00022857"/>
    </source>
</evidence>
<dbReference type="Pfam" id="PF00106">
    <property type="entry name" value="adh_short"/>
    <property type="match status" value="1"/>
</dbReference>
<name>A0ABR1NYF5_DIAER</name>
<evidence type="ECO:0000313" key="4">
    <source>
        <dbReference type="EMBL" id="KAK7720292.1"/>
    </source>
</evidence>
<organism evidence="4 5">
    <name type="scientific">Diaporthe eres</name>
    <name type="common">Phomopsis oblonga</name>
    <dbReference type="NCBI Taxonomy" id="83184"/>
    <lineage>
        <taxon>Eukaryota</taxon>
        <taxon>Fungi</taxon>
        <taxon>Dikarya</taxon>
        <taxon>Ascomycota</taxon>
        <taxon>Pezizomycotina</taxon>
        <taxon>Sordariomycetes</taxon>
        <taxon>Sordariomycetidae</taxon>
        <taxon>Diaporthales</taxon>
        <taxon>Diaporthaceae</taxon>
        <taxon>Diaporthe</taxon>
        <taxon>Diaporthe eres species complex</taxon>
    </lineage>
</organism>
<dbReference type="PANTHER" id="PTHR43618:SF4">
    <property type="entry name" value="SHORT CHAIN DEHYDROGENASE_REDUCTASE FAMILY (AFU_ORTHOLOGUE AFUA_7G04540)"/>
    <property type="match status" value="1"/>
</dbReference>
<dbReference type="Gene3D" id="3.40.50.720">
    <property type="entry name" value="NAD(P)-binding Rossmann-like Domain"/>
    <property type="match status" value="1"/>
</dbReference>
<dbReference type="InterPro" id="IPR002347">
    <property type="entry name" value="SDR_fam"/>
</dbReference>
<gene>
    <name evidence="4" type="ORF">SLS63_009964</name>
</gene>
<dbReference type="Proteomes" id="UP001430848">
    <property type="component" value="Unassembled WGS sequence"/>
</dbReference>
<evidence type="ECO:0000313" key="5">
    <source>
        <dbReference type="Proteomes" id="UP001430848"/>
    </source>
</evidence>
<evidence type="ECO:0000256" key="1">
    <source>
        <dbReference type="ARBA" id="ARBA00006484"/>
    </source>
</evidence>
<accession>A0ABR1NYF5</accession>
<keyword evidence="5" id="KW-1185">Reference proteome</keyword>
<keyword evidence="2" id="KW-0521">NADP</keyword>
<evidence type="ECO:0008006" key="6">
    <source>
        <dbReference type="Google" id="ProtNLM"/>
    </source>
</evidence>
<dbReference type="PRINTS" id="PR00080">
    <property type="entry name" value="SDRFAMILY"/>
</dbReference>
<proteinExistence type="inferred from homology"/>
<dbReference type="CDD" id="cd05233">
    <property type="entry name" value="SDR_c"/>
    <property type="match status" value="1"/>
</dbReference>